<keyword evidence="2" id="KW-1185">Reference proteome</keyword>
<gene>
    <name evidence="1" type="ORF">AS594_36960</name>
</gene>
<dbReference type="EMBL" id="MEHJ01000002">
    <property type="protein sequence ID" value="OEJ21226.1"/>
    <property type="molecule type" value="Genomic_DNA"/>
</dbReference>
<accession>A0A1E5NY43</accession>
<name>A0A1E5NY43_9ACTN</name>
<dbReference type="Proteomes" id="UP000095759">
    <property type="component" value="Unassembled WGS sequence"/>
</dbReference>
<protein>
    <submittedName>
        <fullName evidence="1">Uncharacterized protein</fullName>
    </submittedName>
</protein>
<comment type="caution">
    <text evidence="1">The sequence shown here is derived from an EMBL/GenBank/DDBJ whole genome shotgun (WGS) entry which is preliminary data.</text>
</comment>
<dbReference type="RefSeq" id="WP_069931742.1">
    <property type="nucleotide sequence ID" value="NZ_MEHI01000008.1"/>
</dbReference>
<organism evidence="1 2">
    <name type="scientific">Streptomyces agglomeratus</name>
    <dbReference type="NCBI Taxonomy" id="285458"/>
    <lineage>
        <taxon>Bacteria</taxon>
        <taxon>Bacillati</taxon>
        <taxon>Actinomycetota</taxon>
        <taxon>Actinomycetes</taxon>
        <taxon>Kitasatosporales</taxon>
        <taxon>Streptomycetaceae</taxon>
        <taxon>Streptomyces</taxon>
    </lineage>
</organism>
<evidence type="ECO:0000313" key="2">
    <source>
        <dbReference type="Proteomes" id="UP000095759"/>
    </source>
</evidence>
<dbReference type="AlphaFoldDB" id="A0A1E5NY43"/>
<proteinExistence type="predicted"/>
<evidence type="ECO:0000313" key="1">
    <source>
        <dbReference type="EMBL" id="OEJ21226.1"/>
    </source>
</evidence>
<reference evidence="1 2" key="1">
    <citation type="submission" date="2016-08" db="EMBL/GenBank/DDBJ databases">
        <title>Complete genome sequence of Streptomyces agglomeratus strain 6-3-2, a novel anti-MRSA actinomycete isolated from Wuli of Tebit, China.</title>
        <authorList>
            <person name="Chen X."/>
        </authorList>
    </citation>
    <scope>NUCLEOTIDE SEQUENCE [LARGE SCALE GENOMIC DNA]</scope>
    <source>
        <strain evidence="1 2">6-3-2</strain>
    </source>
</reference>
<sequence length="89" mass="9436">MAATTRTAACAIGRTVRLRPDAAREAGEHLAAAEPGHPWMGARFALTWVSCDVLDAILVRPELVVEISADTAIDRGGALRHPLRFSGCA</sequence>
<dbReference type="STRING" id="285458.BGM19_37030"/>